<name>A0ACC0IIP7_9ERIC</name>
<organism evidence="1 2">
    <name type="scientific">Camellia lanceoleosa</name>
    <dbReference type="NCBI Taxonomy" id="1840588"/>
    <lineage>
        <taxon>Eukaryota</taxon>
        <taxon>Viridiplantae</taxon>
        <taxon>Streptophyta</taxon>
        <taxon>Embryophyta</taxon>
        <taxon>Tracheophyta</taxon>
        <taxon>Spermatophyta</taxon>
        <taxon>Magnoliopsida</taxon>
        <taxon>eudicotyledons</taxon>
        <taxon>Gunneridae</taxon>
        <taxon>Pentapetalae</taxon>
        <taxon>asterids</taxon>
        <taxon>Ericales</taxon>
        <taxon>Theaceae</taxon>
        <taxon>Camellia</taxon>
    </lineage>
</organism>
<dbReference type="Proteomes" id="UP001060215">
    <property type="component" value="Chromosome 3"/>
</dbReference>
<proteinExistence type="predicted"/>
<sequence>MDLTCDQVETLLRKLKPNVVLFDAAHWIPELASKIGFMKTVFYNVVSAVTVAIQLVPARKVFEDMTLMEAEIAKPPPGYPSSTVVLRRHEALAPPVISFEFGRGITLHGRFTTSMKECDAISIRTCQQIEGQFCDYIGSQYGKPMFLTGPVLYEVMKMERPLEDQWARWLEGVKPNSIVFCAFGSQLILEKDQFQELVLGGEREGLPQLRSTTDPVDPKPSHLRSITDPADLEPSHRQFSDRDD</sequence>
<reference evidence="1 2" key="1">
    <citation type="journal article" date="2022" name="Plant J.">
        <title>Chromosome-level genome of Camellia lanceoleosa provides a valuable resource for understanding genome evolution and self-incompatibility.</title>
        <authorList>
            <person name="Gong W."/>
            <person name="Xiao S."/>
            <person name="Wang L."/>
            <person name="Liao Z."/>
            <person name="Chang Y."/>
            <person name="Mo W."/>
            <person name="Hu G."/>
            <person name="Li W."/>
            <person name="Zhao G."/>
            <person name="Zhu H."/>
            <person name="Hu X."/>
            <person name="Ji K."/>
            <person name="Xiang X."/>
            <person name="Song Q."/>
            <person name="Yuan D."/>
            <person name="Jin S."/>
            <person name="Zhang L."/>
        </authorList>
    </citation>
    <scope>NUCLEOTIDE SEQUENCE [LARGE SCALE GENOMIC DNA]</scope>
    <source>
        <strain evidence="1">SQ_2022a</strain>
    </source>
</reference>
<gene>
    <name evidence="1" type="ORF">LOK49_LG02G03164</name>
</gene>
<keyword evidence="2" id="KW-1185">Reference proteome</keyword>
<comment type="caution">
    <text evidence="1">The sequence shown here is derived from an EMBL/GenBank/DDBJ whole genome shotgun (WGS) entry which is preliminary data.</text>
</comment>
<evidence type="ECO:0000313" key="2">
    <source>
        <dbReference type="Proteomes" id="UP001060215"/>
    </source>
</evidence>
<protein>
    <submittedName>
        <fullName evidence="1">UDP-glycosyltransferase 79B9</fullName>
    </submittedName>
</protein>
<dbReference type="EMBL" id="CM045760">
    <property type="protein sequence ID" value="KAI8025679.1"/>
    <property type="molecule type" value="Genomic_DNA"/>
</dbReference>
<evidence type="ECO:0000313" key="1">
    <source>
        <dbReference type="EMBL" id="KAI8025679.1"/>
    </source>
</evidence>
<accession>A0ACC0IIP7</accession>